<evidence type="ECO:0000313" key="7">
    <source>
        <dbReference type="Proteomes" id="UP000199360"/>
    </source>
</evidence>
<dbReference type="Pfam" id="PF00293">
    <property type="entry name" value="NUDIX"/>
    <property type="match status" value="1"/>
</dbReference>
<reference evidence="7" key="1">
    <citation type="submission" date="2016-06" db="EMBL/GenBank/DDBJ databases">
        <authorList>
            <person name="Varghese N."/>
            <person name="Submissions Spin"/>
        </authorList>
    </citation>
    <scope>NUCLEOTIDE SEQUENCE [LARGE SCALE GENOMIC DNA]</scope>
    <source>
        <strain evidence="7">DSM 45647</strain>
    </source>
</reference>
<comment type="cofactor">
    <cofactor evidence="1">
        <name>Mg(2+)</name>
        <dbReference type="ChEBI" id="CHEBI:18420"/>
    </cofactor>
</comment>
<dbReference type="PROSITE" id="PS51462">
    <property type="entry name" value="NUDIX"/>
    <property type="match status" value="1"/>
</dbReference>
<dbReference type="GO" id="GO:0016787">
    <property type="term" value="F:hydrolase activity"/>
    <property type="evidence" value="ECO:0007669"/>
    <property type="project" value="UniProtKB-KW"/>
</dbReference>
<dbReference type="PANTHER" id="PTHR43046:SF14">
    <property type="entry name" value="MUTT_NUDIX FAMILY PROTEIN"/>
    <property type="match status" value="1"/>
</dbReference>
<dbReference type="STRING" id="745366.GA0070213_10126"/>
<accession>A0A1C5GJT7</accession>
<dbReference type="InterPro" id="IPR000086">
    <property type="entry name" value="NUDIX_hydrolase_dom"/>
</dbReference>
<evidence type="ECO:0000256" key="3">
    <source>
        <dbReference type="ARBA" id="ARBA00022801"/>
    </source>
</evidence>
<dbReference type="EMBL" id="FMDM01000001">
    <property type="protein sequence ID" value="SCG33817.1"/>
    <property type="molecule type" value="Genomic_DNA"/>
</dbReference>
<dbReference type="PROSITE" id="PS00893">
    <property type="entry name" value="NUDIX_BOX"/>
    <property type="match status" value="1"/>
</dbReference>
<proteinExistence type="inferred from homology"/>
<dbReference type="Proteomes" id="UP000199360">
    <property type="component" value="Unassembled WGS sequence"/>
</dbReference>
<evidence type="ECO:0000256" key="4">
    <source>
        <dbReference type="RuleBase" id="RU003476"/>
    </source>
</evidence>
<name>A0A1C5GJT7_9ACTN</name>
<dbReference type="InterPro" id="IPR020476">
    <property type="entry name" value="Nudix_hydrolase"/>
</dbReference>
<dbReference type="PANTHER" id="PTHR43046">
    <property type="entry name" value="GDP-MANNOSE MANNOSYL HYDROLASE"/>
    <property type="match status" value="1"/>
</dbReference>
<dbReference type="Gene3D" id="3.90.79.10">
    <property type="entry name" value="Nucleoside Triphosphate Pyrophosphohydrolase"/>
    <property type="match status" value="1"/>
</dbReference>
<evidence type="ECO:0000259" key="5">
    <source>
        <dbReference type="PROSITE" id="PS51462"/>
    </source>
</evidence>
<evidence type="ECO:0000256" key="1">
    <source>
        <dbReference type="ARBA" id="ARBA00001946"/>
    </source>
</evidence>
<dbReference type="InterPro" id="IPR020084">
    <property type="entry name" value="NUDIX_hydrolase_CS"/>
</dbReference>
<feature type="domain" description="Nudix hydrolase" evidence="5">
    <location>
        <begin position="19"/>
        <end position="152"/>
    </location>
</feature>
<evidence type="ECO:0000256" key="2">
    <source>
        <dbReference type="ARBA" id="ARBA00005582"/>
    </source>
</evidence>
<keyword evidence="3 4" id="KW-0378">Hydrolase</keyword>
<organism evidence="6 7">
    <name type="scientific">Micromonospora humi</name>
    <dbReference type="NCBI Taxonomy" id="745366"/>
    <lineage>
        <taxon>Bacteria</taxon>
        <taxon>Bacillati</taxon>
        <taxon>Actinomycetota</taxon>
        <taxon>Actinomycetes</taxon>
        <taxon>Micromonosporales</taxon>
        <taxon>Micromonosporaceae</taxon>
        <taxon>Micromonospora</taxon>
    </lineage>
</organism>
<dbReference type="AlphaFoldDB" id="A0A1C5GJT7"/>
<sequence>MGMSSHLARLRAVIGHELIQMPSVSVVIVDDHARLLLVRHAGHRDGWAVPGGAVELGESPADAAVREIREEIGIRIGKLRLLDVLGGADYEVTYPNGDRVAYVTAVYQAGIADGTPAADLDEISELGWFTPAQLPGVGLNRFTRALLRATGHLTG</sequence>
<dbReference type="SUPFAM" id="SSF55811">
    <property type="entry name" value="Nudix"/>
    <property type="match status" value="1"/>
</dbReference>
<dbReference type="PRINTS" id="PR00502">
    <property type="entry name" value="NUDIXFAMILY"/>
</dbReference>
<dbReference type="OrthoDB" id="9814308at2"/>
<dbReference type="InterPro" id="IPR015797">
    <property type="entry name" value="NUDIX_hydrolase-like_dom_sf"/>
</dbReference>
<protein>
    <submittedName>
        <fullName evidence="6">ADP-ribose pyrophosphatase YjhB, NUDIX family</fullName>
    </submittedName>
</protein>
<gene>
    <name evidence="6" type="ORF">GA0070213_10126</name>
</gene>
<keyword evidence="7" id="KW-1185">Reference proteome</keyword>
<evidence type="ECO:0000313" key="6">
    <source>
        <dbReference type="EMBL" id="SCG33817.1"/>
    </source>
</evidence>
<comment type="similarity">
    <text evidence="2 4">Belongs to the Nudix hydrolase family.</text>
</comment>